<proteinExistence type="predicted"/>
<feature type="region of interest" description="Disordered" evidence="1">
    <location>
        <begin position="1"/>
        <end position="27"/>
    </location>
</feature>
<dbReference type="Gene3D" id="2.60.40.10">
    <property type="entry name" value="Immunoglobulins"/>
    <property type="match status" value="1"/>
</dbReference>
<dbReference type="SMART" id="SM00257">
    <property type="entry name" value="LysM"/>
    <property type="match status" value="1"/>
</dbReference>
<dbReference type="InterPro" id="IPR013783">
    <property type="entry name" value="Ig-like_fold"/>
</dbReference>
<dbReference type="Gene3D" id="3.10.350.10">
    <property type="entry name" value="LysM domain"/>
    <property type="match status" value="1"/>
</dbReference>
<dbReference type="InterPro" id="IPR036779">
    <property type="entry name" value="LysM_dom_sf"/>
</dbReference>
<name>A0ABU4RP62_9HYPH</name>
<dbReference type="PANTHER" id="PTHR34700:SF4">
    <property type="entry name" value="PHAGE-LIKE ELEMENT PBSX PROTEIN XKDP"/>
    <property type="match status" value="1"/>
</dbReference>
<accession>A0ABU4RP62</accession>
<organism evidence="3 4">
    <name type="scientific">Terrihabitans rhizophilus</name>
    <dbReference type="NCBI Taxonomy" id="3092662"/>
    <lineage>
        <taxon>Bacteria</taxon>
        <taxon>Pseudomonadati</taxon>
        <taxon>Pseudomonadota</taxon>
        <taxon>Alphaproteobacteria</taxon>
        <taxon>Hyphomicrobiales</taxon>
        <taxon>Terrihabitans</taxon>
    </lineage>
</organism>
<evidence type="ECO:0000259" key="2">
    <source>
        <dbReference type="PROSITE" id="PS51782"/>
    </source>
</evidence>
<dbReference type="InterPro" id="IPR052196">
    <property type="entry name" value="Bact_Kbp"/>
</dbReference>
<protein>
    <submittedName>
        <fullName evidence="3">LysM peptidoglycan-binding domain-containing protein</fullName>
    </submittedName>
</protein>
<keyword evidence="4" id="KW-1185">Reference proteome</keyword>
<gene>
    <name evidence="3" type="ORF">SCD90_11200</name>
</gene>
<dbReference type="CDD" id="cd00118">
    <property type="entry name" value="LysM"/>
    <property type="match status" value="1"/>
</dbReference>
<dbReference type="RefSeq" id="WP_319844759.1">
    <property type="nucleotide sequence ID" value="NZ_JAXAFJ010000006.1"/>
</dbReference>
<dbReference type="SUPFAM" id="SSF54106">
    <property type="entry name" value="LysM domain"/>
    <property type="match status" value="1"/>
</dbReference>
<evidence type="ECO:0000313" key="3">
    <source>
        <dbReference type="EMBL" id="MDX6806631.1"/>
    </source>
</evidence>
<dbReference type="Pfam" id="PF01476">
    <property type="entry name" value="LysM"/>
    <property type="match status" value="1"/>
</dbReference>
<dbReference type="PROSITE" id="PS51782">
    <property type="entry name" value="LYSM"/>
    <property type="match status" value="1"/>
</dbReference>
<dbReference type="Proteomes" id="UP001274321">
    <property type="component" value="Unassembled WGS sequence"/>
</dbReference>
<sequence length="322" mass="33168">MAAAPTDQPPSFDIARVEPDGSALIAGRTSPGREVELLANGTVLDRTKANEAGDFVISPPSLPPGNHELLLRSGGQTSAKSVMVSVPQPGGKDVLVVAGEPGRPLDVIQAGPKPSSDEAEAKVYQPASGTAATPSLPLKIAAVEAEAGQLFVQGTGPAGEKAQIYLNNQAVAGARIGADGKWSLTVREGIPAGDYSVRVDQIGQEGSVSARAEVPFSVGTQEAAAVPASSQAKPSLSGGEPSAPLQDALLAQAGADANPVIAQLSTLQVQRGDNLWKIARQTYGRGIRYSTIYEANSQQIRNPRLIYPGQVFVMPPDQAQGG</sequence>
<reference evidence="3 4" key="1">
    <citation type="submission" date="2023-11" db="EMBL/GenBank/DDBJ databases">
        <authorList>
            <person name="Bao R."/>
        </authorList>
    </citation>
    <scope>NUCLEOTIDE SEQUENCE [LARGE SCALE GENOMIC DNA]</scope>
    <source>
        <strain evidence="3 4">PJ23</strain>
    </source>
</reference>
<evidence type="ECO:0000256" key="1">
    <source>
        <dbReference type="SAM" id="MobiDB-lite"/>
    </source>
</evidence>
<dbReference type="InterPro" id="IPR018392">
    <property type="entry name" value="LysM"/>
</dbReference>
<feature type="domain" description="LysM" evidence="2">
    <location>
        <begin position="265"/>
        <end position="314"/>
    </location>
</feature>
<comment type="caution">
    <text evidence="3">The sequence shown here is derived from an EMBL/GenBank/DDBJ whole genome shotgun (WGS) entry which is preliminary data.</text>
</comment>
<dbReference type="PANTHER" id="PTHR34700">
    <property type="entry name" value="POTASSIUM BINDING PROTEIN KBP"/>
    <property type="match status" value="1"/>
</dbReference>
<dbReference type="EMBL" id="JAXAFJ010000006">
    <property type="protein sequence ID" value="MDX6806631.1"/>
    <property type="molecule type" value="Genomic_DNA"/>
</dbReference>
<evidence type="ECO:0000313" key="4">
    <source>
        <dbReference type="Proteomes" id="UP001274321"/>
    </source>
</evidence>